<gene>
    <name evidence="3" type="ORF">B0T10DRAFT_404070</name>
</gene>
<dbReference type="InterPro" id="IPR011009">
    <property type="entry name" value="Kinase-like_dom_sf"/>
</dbReference>
<dbReference type="PROSITE" id="PS50011">
    <property type="entry name" value="PROTEIN_KINASE_DOM"/>
    <property type="match status" value="1"/>
</dbReference>
<keyword evidence="4" id="KW-1185">Reference proteome</keyword>
<dbReference type="AlphaFoldDB" id="A0A9P8W4T8"/>
<reference evidence="3 4" key="1">
    <citation type="journal article" date="2021" name="Nat. Commun.">
        <title>Genetic determinants of endophytism in the Arabidopsis root mycobiome.</title>
        <authorList>
            <person name="Mesny F."/>
            <person name="Miyauchi S."/>
            <person name="Thiergart T."/>
            <person name="Pickel B."/>
            <person name="Atanasova L."/>
            <person name="Karlsson M."/>
            <person name="Huettel B."/>
            <person name="Barry K.W."/>
            <person name="Haridas S."/>
            <person name="Chen C."/>
            <person name="Bauer D."/>
            <person name="Andreopoulos W."/>
            <person name="Pangilinan J."/>
            <person name="LaButti K."/>
            <person name="Riley R."/>
            <person name="Lipzen A."/>
            <person name="Clum A."/>
            <person name="Drula E."/>
            <person name="Henrissat B."/>
            <person name="Kohler A."/>
            <person name="Grigoriev I.V."/>
            <person name="Martin F.M."/>
            <person name="Hacquard S."/>
        </authorList>
    </citation>
    <scope>NUCLEOTIDE SEQUENCE [LARGE SCALE GENOMIC DNA]</scope>
    <source>
        <strain evidence="3 4">MPI-CAGE-CH-0241</strain>
    </source>
</reference>
<feature type="compositionally biased region" description="Polar residues" evidence="1">
    <location>
        <begin position="503"/>
        <end position="513"/>
    </location>
</feature>
<dbReference type="SUPFAM" id="SSF56112">
    <property type="entry name" value="Protein kinase-like (PK-like)"/>
    <property type="match status" value="1"/>
</dbReference>
<dbReference type="InterPro" id="IPR000719">
    <property type="entry name" value="Prot_kinase_dom"/>
</dbReference>
<proteinExistence type="predicted"/>
<dbReference type="InterPro" id="IPR008271">
    <property type="entry name" value="Ser/Thr_kinase_AS"/>
</dbReference>
<keyword evidence="3" id="KW-0808">Transferase</keyword>
<evidence type="ECO:0000313" key="4">
    <source>
        <dbReference type="Proteomes" id="UP000777438"/>
    </source>
</evidence>
<dbReference type="Pfam" id="PF00069">
    <property type="entry name" value="Pkinase"/>
    <property type="match status" value="1"/>
</dbReference>
<accession>A0A9P8W4T8</accession>
<dbReference type="GO" id="GO:0004674">
    <property type="term" value="F:protein serine/threonine kinase activity"/>
    <property type="evidence" value="ECO:0007669"/>
    <property type="project" value="TreeGrafter"/>
</dbReference>
<dbReference type="Proteomes" id="UP000777438">
    <property type="component" value="Unassembled WGS sequence"/>
</dbReference>
<feature type="region of interest" description="Disordered" evidence="1">
    <location>
        <begin position="484"/>
        <end position="513"/>
    </location>
</feature>
<dbReference type="OrthoDB" id="1046782at2759"/>
<dbReference type="SMART" id="SM00220">
    <property type="entry name" value="S_TKc"/>
    <property type="match status" value="1"/>
</dbReference>
<sequence length="513" mass="58699">MKNLHSLYEELIAATCECPITKNKYIPAQKLSEIITVTRVNEALRSKRRWRRLLFRNRGLDDKVQQTRKLIAIIALIGKLNEDSLKTLTANGITDNRLPLSGGDDVLQNSLRNKAAWEDANIGAFLEKQWTVLAPILDLKEGHMADIRLDEKCALEFSQCEHKETTQFSNVYFAEIRSEEIGGKPCRVAVKKFFQDAFKHYHQERENLQRISSIDNNHLIKHLATCEQIPCIVFPWAERGDLNAFWEEESTSERNLHLVVWSLEQLAGLVSGLRDLHGENCRHGDLKPSNILCFKENDAGILKISDLGVSRLHNKPTDLRAGETVTKASTRAYEGPEAHRPEQTKAPRSRTYDCWSMGCIMLEFVIWLLYDYNALECFHGARDSEWNSYYRPKSPKPMSDGVEVMWWEEMERHPRVDEAIQLLREDVRVRGAALEELVDLVDLNLLMVNPKDRLLAVGIDEELQGILDRCRKLQTPWVNEVGDAGRPAKPEIFSQPPPMGPGTTFQVNGETFE</sequence>
<protein>
    <submittedName>
        <fullName evidence="3">Kinase-like domain-containing protein</fullName>
    </submittedName>
</protein>
<dbReference type="PANTHER" id="PTHR24359">
    <property type="entry name" value="SERINE/THREONINE-PROTEIN KINASE SBK1"/>
    <property type="match status" value="1"/>
</dbReference>
<dbReference type="PROSITE" id="PS00108">
    <property type="entry name" value="PROTEIN_KINASE_ST"/>
    <property type="match status" value="1"/>
</dbReference>
<dbReference type="Gene3D" id="1.10.510.10">
    <property type="entry name" value="Transferase(Phosphotransferase) domain 1"/>
    <property type="match status" value="1"/>
</dbReference>
<dbReference type="CDD" id="cd00180">
    <property type="entry name" value="PKc"/>
    <property type="match status" value="1"/>
</dbReference>
<comment type="caution">
    <text evidence="3">The sequence shown here is derived from an EMBL/GenBank/DDBJ whole genome shotgun (WGS) entry which is preliminary data.</text>
</comment>
<dbReference type="GO" id="GO:0005524">
    <property type="term" value="F:ATP binding"/>
    <property type="evidence" value="ECO:0007669"/>
    <property type="project" value="InterPro"/>
</dbReference>
<evidence type="ECO:0000259" key="2">
    <source>
        <dbReference type="PROSITE" id="PS50011"/>
    </source>
</evidence>
<dbReference type="PANTHER" id="PTHR24359:SF1">
    <property type="entry name" value="INHIBITOR OF NUCLEAR FACTOR KAPPA-B KINASE EPSILON SUBUNIT HOMOLOG 1-RELATED"/>
    <property type="match status" value="1"/>
</dbReference>
<evidence type="ECO:0000313" key="3">
    <source>
        <dbReference type="EMBL" id="KAH6889645.1"/>
    </source>
</evidence>
<feature type="domain" description="Protein kinase" evidence="2">
    <location>
        <begin position="157"/>
        <end position="478"/>
    </location>
</feature>
<name>A0A9P8W4T8_9HYPO</name>
<keyword evidence="3" id="KW-0418">Kinase</keyword>
<evidence type="ECO:0000256" key="1">
    <source>
        <dbReference type="SAM" id="MobiDB-lite"/>
    </source>
</evidence>
<dbReference type="EMBL" id="JAGPYM010000010">
    <property type="protein sequence ID" value="KAH6889645.1"/>
    <property type="molecule type" value="Genomic_DNA"/>
</dbReference>
<organism evidence="3 4">
    <name type="scientific">Thelonectria olida</name>
    <dbReference type="NCBI Taxonomy" id="1576542"/>
    <lineage>
        <taxon>Eukaryota</taxon>
        <taxon>Fungi</taxon>
        <taxon>Dikarya</taxon>
        <taxon>Ascomycota</taxon>
        <taxon>Pezizomycotina</taxon>
        <taxon>Sordariomycetes</taxon>
        <taxon>Hypocreomycetidae</taxon>
        <taxon>Hypocreales</taxon>
        <taxon>Nectriaceae</taxon>
        <taxon>Thelonectria</taxon>
    </lineage>
</organism>